<protein>
    <recommendedName>
        <fullName evidence="2">DUF1549 domain-containing protein</fullName>
    </recommendedName>
</protein>
<feature type="domain" description="DUF1549" evidence="2">
    <location>
        <begin position="49"/>
        <end position="261"/>
    </location>
</feature>
<dbReference type="PANTHER" id="PTHR35889:SF3">
    <property type="entry name" value="F-BOX DOMAIN-CONTAINING PROTEIN"/>
    <property type="match status" value="1"/>
</dbReference>
<proteinExistence type="predicted"/>
<sequence length="623" mass="69548">PWPDEPEPTGGKVEKEFDLVGRKASHWSWRNVAEPVLPQVKDANWGKLPIDRFILSRLEKNGLTPAAPADRRTLIRRVTYDLRGMPPTPEEVNAFVEDDSANAFGRVADRLLESSEFGEKWARHWMDLFRYAESRGHEFDANTPNAFRYRDYLIRALNADVPYDQFVTEHIAGDLLEEPRSHPDTGANESILATGFWFLGEWIHSPVDTRQDEADRFDNMIGVFSKSFLGLTVACARCHDHKFDAISTKDFYALQGYLQSSGYRQVRYETMDQNGQVARELDQFERSSKLGKKLGASLSAGSADLAKYMLAAGKILRGDVDLEKDVLNQSDPDSAGPIVFADFEDGTYGKWLSTGTAFGKGPVTLETKAEYQKDVRPHGKFFVNSHNVRRSGKTLSSGSADDQLGSLTSPRFRIERDFITFLVGGGAYKKETCVNLLVDGKVVLSVTGRSNNTMTENSWDVRRWRGSEARIQVVDKRKGGWGNIGLDHIVFTDKKGNVPANNQATAEFDNASVISFAKAGKLNEKSLLAWVKAFAHAKSNRSDPLAHVSAVFVNENSDWNILRSEVRNLEERRKKYSEALEKLELAVDYATLSPGFFMQDGVAFGQRAKLPGDLLLDAEGGLA</sequence>
<gene>
    <name evidence="3" type="ORF">METZ01_LOCUS184267</name>
</gene>
<feature type="non-terminal residue" evidence="3">
    <location>
        <position position="623"/>
    </location>
</feature>
<accession>A0A382D1G3</accession>
<dbReference type="AlphaFoldDB" id="A0A382D1G3"/>
<dbReference type="Pfam" id="PF07583">
    <property type="entry name" value="PSCyt2"/>
    <property type="match status" value="1"/>
</dbReference>
<keyword evidence="1" id="KW-0175">Coiled coil</keyword>
<name>A0A382D1G3_9ZZZZ</name>
<evidence type="ECO:0000313" key="3">
    <source>
        <dbReference type="EMBL" id="SVB31413.1"/>
    </source>
</evidence>
<feature type="non-terminal residue" evidence="3">
    <location>
        <position position="1"/>
    </location>
</feature>
<reference evidence="3" key="1">
    <citation type="submission" date="2018-05" db="EMBL/GenBank/DDBJ databases">
        <authorList>
            <person name="Lanie J.A."/>
            <person name="Ng W.-L."/>
            <person name="Kazmierczak K.M."/>
            <person name="Andrzejewski T.M."/>
            <person name="Davidsen T.M."/>
            <person name="Wayne K.J."/>
            <person name="Tettelin H."/>
            <person name="Glass J.I."/>
            <person name="Rusch D."/>
            <person name="Podicherti R."/>
            <person name="Tsui H.-C.T."/>
            <person name="Winkler M.E."/>
        </authorList>
    </citation>
    <scope>NUCLEOTIDE SEQUENCE</scope>
</reference>
<dbReference type="EMBL" id="UINC01036836">
    <property type="protein sequence ID" value="SVB31413.1"/>
    <property type="molecule type" value="Genomic_DNA"/>
</dbReference>
<organism evidence="3">
    <name type="scientific">marine metagenome</name>
    <dbReference type="NCBI Taxonomy" id="408172"/>
    <lineage>
        <taxon>unclassified sequences</taxon>
        <taxon>metagenomes</taxon>
        <taxon>ecological metagenomes</taxon>
    </lineage>
</organism>
<dbReference type="InterPro" id="IPR011444">
    <property type="entry name" value="DUF1549"/>
</dbReference>
<feature type="coiled-coil region" evidence="1">
    <location>
        <begin position="559"/>
        <end position="586"/>
    </location>
</feature>
<dbReference type="PANTHER" id="PTHR35889">
    <property type="entry name" value="CYCLOINULO-OLIGOSACCHARIDE FRUCTANOTRANSFERASE-RELATED"/>
    <property type="match status" value="1"/>
</dbReference>
<evidence type="ECO:0000259" key="2">
    <source>
        <dbReference type="Pfam" id="PF07583"/>
    </source>
</evidence>
<evidence type="ECO:0000256" key="1">
    <source>
        <dbReference type="SAM" id="Coils"/>
    </source>
</evidence>